<protein>
    <submittedName>
        <fullName evidence="1">Uncharacterized protein</fullName>
    </submittedName>
</protein>
<evidence type="ECO:0000313" key="1">
    <source>
        <dbReference type="EMBL" id="KKN02628.1"/>
    </source>
</evidence>
<dbReference type="AlphaFoldDB" id="A0A0F9QB81"/>
<reference evidence="1" key="1">
    <citation type="journal article" date="2015" name="Nature">
        <title>Complex archaea that bridge the gap between prokaryotes and eukaryotes.</title>
        <authorList>
            <person name="Spang A."/>
            <person name="Saw J.H."/>
            <person name="Jorgensen S.L."/>
            <person name="Zaremba-Niedzwiedzka K."/>
            <person name="Martijn J."/>
            <person name="Lind A.E."/>
            <person name="van Eijk R."/>
            <person name="Schleper C."/>
            <person name="Guy L."/>
            <person name="Ettema T.J."/>
        </authorList>
    </citation>
    <scope>NUCLEOTIDE SEQUENCE</scope>
</reference>
<organism evidence="1">
    <name type="scientific">marine sediment metagenome</name>
    <dbReference type="NCBI Taxonomy" id="412755"/>
    <lineage>
        <taxon>unclassified sequences</taxon>
        <taxon>metagenomes</taxon>
        <taxon>ecological metagenomes</taxon>
    </lineage>
</organism>
<proteinExistence type="predicted"/>
<sequence length="121" mass="14479">MSLLIKKMKQMCKYCKKDLIPEEIMNGCHSDCFDQIWKFNHPIIFEYTIDPEEGFLLISSKENLYEWGLNYSNICPIWMNVEIGKQIINVLNEQPDLVFNKDAMNSVRFFNYKKEVVDWIK</sequence>
<dbReference type="EMBL" id="LAZR01005127">
    <property type="protein sequence ID" value="KKN02628.1"/>
    <property type="molecule type" value="Genomic_DNA"/>
</dbReference>
<accession>A0A0F9QB81</accession>
<name>A0A0F9QB81_9ZZZZ</name>
<comment type="caution">
    <text evidence="1">The sequence shown here is derived from an EMBL/GenBank/DDBJ whole genome shotgun (WGS) entry which is preliminary data.</text>
</comment>
<gene>
    <name evidence="1" type="ORF">LCGC14_1115780</name>
</gene>